<feature type="region of interest" description="Disordered" evidence="4">
    <location>
        <begin position="65"/>
        <end position="131"/>
    </location>
</feature>
<name>B0DBG4_LACBS</name>
<dbReference type="CDD" id="cd01389">
    <property type="entry name" value="HMG-box_ROX1-like"/>
    <property type="match status" value="1"/>
</dbReference>
<dbReference type="PANTHER" id="PTHR10270">
    <property type="entry name" value="SOX TRANSCRIPTION FACTOR"/>
    <property type="match status" value="1"/>
</dbReference>
<keyword evidence="2" id="KW-0804">Transcription</keyword>
<dbReference type="GO" id="GO:0005634">
    <property type="term" value="C:nucleus"/>
    <property type="evidence" value="ECO:0007669"/>
    <property type="project" value="UniProtKB-UniRule"/>
</dbReference>
<feature type="DNA-binding region" description="HMG box" evidence="3">
    <location>
        <begin position="123"/>
        <end position="191"/>
    </location>
</feature>
<dbReference type="GO" id="GO:0001228">
    <property type="term" value="F:DNA-binding transcription activator activity, RNA polymerase II-specific"/>
    <property type="evidence" value="ECO:0007669"/>
    <property type="project" value="TreeGrafter"/>
</dbReference>
<dbReference type="PROSITE" id="PS50118">
    <property type="entry name" value="HMG_BOX_2"/>
    <property type="match status" value="1"/>
</dbReference>
<dbReference type="AlphaFoldDB" id="B0DBG4"/>
<dbReference type="GO" id="GO:0000978">
    <property type="term" value="F:RNA polymerase II cis-regulatory region sequence-specific DNA binding"/>
    <property type="evidence" value="ECO:0007669"/>
    <property type="project" value="TreeGrafter"/>
</dbReference>
<dbReference type="OrthoDB" id="6247875at2759"/>
<evidence type="ECO:0000256" key="1">
    <source>
        <dbReference type="ARBA" id="ARBA00023125"/>
    </source>
</evidence>
<protein>
    <submittedName>
        <fullName evidence="6">Predicted protein</fullName>
    </submittedName>
</protein>
<feature type="domain" description="HMG box" evidence="5">
    <location>
        <begin position="123"/>
        <end position="191"/>
    </location>
</feature>
<dbReference type="EMBL" id="DS547102">
    <property type="protein sequence ID" value="EDR07991.1"/>
    <property type="molecule type" value="Genomic_DNA"/>
</dbReference>
<dbReference type="HOGENOM" id="CLU_679834_0_0_1"/>
<sequence>MPVFRNVRRQSGRLGKQTAVFYDKDGWPILNDVDTDECMTSEARSPSPSPPSSIAIPKLPVFGANYYNANDHSEESQDESIPRPSSRRARRRSSSWTSASSHSSAPYNIESRPRKKNQKEGHIPRPPNGFLMFRSHYMRNNNTPEANKLQNHLSRNAGIVWKKLSPEQQEPFYRLADDAKERHRIKYPNYCYAPKGLGSKSKSKPKRKSTADSTTAQPKPRSTRVAAERRVRRRVVYTSSPSPTPSLEGRSDFESEEEMVVKQECDSEDRFVPTSEIPVLELSPPPVEKKSPEPEFDLTVQPPHLDRIPEQFGVKPYAAFTAMETFLPPLPCSYRDQSSFGLDWDFTGDLTVRDGTFDARFQLGVESLLSFCDSSNAECPPSPGIADSDMEEMVAKYFNFDLFCA</sequence>
<dbReference type="RefSeq" id="XP_001881061.1">
    <property type="nucleotide sequence ID" value="XM_001881026.1"/>
</dbReference>
<dbReference type="InParanoid" id="B0DBG4"/>
<evidence type="ECO:0000259" key="5">
    <source>
        <dbReference type="PROSITE" id="PS50118"/>
    </source>
</evidence>
<evidence type="ECO:0000256" key="3">
    <source>
        <dbReference type="PROSITE-ProRule" id="PRU00267"/>
    </source>
</evidence>
<organism evidence="7">
    <name type="scientific">Laccaria bicolor (strain S238N-H82 / ATCC MYA-4686)</name>
    <name type="common">Bicoloured deceiver</name>
    <name type="synonym">Laccaria laccata var. bicolor</name>
    <dbReference type="NCBI Taxonomy" id="486041"/>
    <lineage>
        <taxon>Eukaryota</taxon>
        <taxon>Fungi</taxon>
        <taxon>Dikarya</taxon>
        <taxon>Basidiomycota</taxon>
        <taxon>Agaricomycotina</taxon>
        <taxon>Agaricomycetes</taxon>
        <taxon>Agaricomycetidae</taxon>
        <taxon>Agaricales</taxon>
        <taxon>Agaricineae</taxon>
        <taxon>Hydnangiaceae</taxon>
        <taxon>Laccaria</taxon>
    </lineage>
</organism>
<gene>
    <name evidence="6" type="ORF">LACBIDRAFT_294333</name>
</gene>
<dbReference type="GO" id="GO:0000122">
    <property type="term" value="P:negative regulation of transcription by RNA polymerase II"/>
    <property type="evidence" value="ECO:0007669"/>
    <property type="project" value="TreeGrafter"/>
</dbReference>
<proteinExistence type="predicted"/>
<keyword evidence="7" id="KW-1185">Reference proteome</keyword>
<dbReference type="PANTHER" id="PTHR10270:SF161">
    <property type="entry name" value="SEX-DETERMINING REGION Y PROTEIN"/>
    <property type="match status" value="1"/>
</dbReference>
<feature type="region of interest" description="Disordered" evidence="4">
    <location>
        <begin position="38"/>
        <end position="57"/>
    </location>
</feature>
<dbReference type="SUPFAM" id="SSF47095">
    <property type="entry name" value="HMG-box"/>
    <property type="match status" value="1"/>
</dbReference>
<evidence type="ECO:0000256" key="2">
    <source>
        <dbReference type="ARBA" id="ARBA00023163"/>
    </source>
</evidence>
<dbReference type="GeneID" id="6076885"/>
<dbReference type="GO" id="GO:0030154">
    <property type="term" value="P:cell differentiation"/>
    <property type="evidence" value="ECO:0007669"/>
    <property type="project" value="TreeGrafter"/>
</dbReference>
<dbReference type="SMART" id="SM00398">
    <property type="entry name" value="HMG"/>
    <property type="match status" value="1"/>
</dbReference>
<dbReference type="InterPro" id="IPR050140">
    <property type="entry name" value="SRY-related_HMG-box_TF-like"/>
</dbReference>
<accession>B0DBG4</accession>
<dbReference type="InterPro" id="IPR009071">
    <property type="entry name" value="HMG_box_dom"/>
</dbReference>
<dbReference type="Pfam" id="PF00505">
    <property type="entry name" value="HMG_box"/>
    <property type="match status" value="1"/>
</dbReference>
<evidence type="ECO:0000256" key="4">
    <source>
        <dbReference type="SAM" id="MobiDB-lite"/>
    </source>
</evidence>
<evidence type="ECO:0000313" key="7">
    <source>
        <dbReference type="Proteomes" id="UP000001194"/>
    </source>
</evidence>
<dbReference type="KEGG" id="lbc:LACBIDRAFT_294333"/>
<dbReference type="Gene3D" id="1.10.30.10">
    <property type="entry name" value="High mobility group box domain"/>
    <property type="match status" value="1"/>
</dbReference>
<keyword evidence="3" id="KW-0539">Nucleus</keyword>
<feature type="region of interest" description="Disordered" evidence="4">
    <location>
        <begin position="190"/>
        <end position="255"/>
    </location>
</feature>
<evidence type="ECO:0000313" key="6">
    <source>
        <dbReference type="EMBL" id="EDR07991.1"/>
    </source>
</evidence>
<feature type="compositionally biased region" description="Low complexity" evidence="4">
    <location>
        <begin position="94"/>
        <end position="106"/>
    </location>
</feature>
<reference evidence="6 7" key="1">
    <citation type="journal article" date="2008" name="Nature">
        <title>The genome of Laccaria bicolor provides insights into mycorrhizal symbiosis.</title>
        <authorList>
            <person name="Martin F."/>
            <person name="Aerts A."/>
            <person name="Ahren D."/>
            <person name="Brun A."/>
            <person name="Danchin E.G.J."/>
            <person name="Duchaussoy F."/>
            <person name="Gibon J."/>
            <person name="Kohler A."/>
            <person name="Lindquist E."/>
            <person name="Pereda V."/>
            <person name="Salamov A."/>
            <person name="Shapiro H.J."/>
            <person name="Wuyts J."/>
            <person name="Blaudez D."/>
            <person name="Buee M."/>
            <person name="Brokstein P."/>
            <person name="Canbaeck B."/>
            <person name="Cohen D."/>
            <person name="Courty P.E."/>
            <person name="Coutinho P.M."/>
            <person name="Delaruelle C."/>
            <person name="Detter J.C."/>
            <person name="Deveau A."/>
            <person name="DiFazio S."/>
            <person name="Duplessis S."/>
            <person name="Fraissinet-Tachet L."/>
            <person name="Lucic E."/>
            <person name="Frey-Klett P."/>
            <person name="Fourrey C."/>
            <person name="Feussner I."/>
            <person name="Gay G."/>
            <person name="Grimwood J."/>
            <person name="Hoegger P.J."/>
            <person name="Jain P."/>
            <person name="Kilaru S."/>
            <person name="Labbe J."/>
            <person name="Lin Y.C."/>
            <person name="Legue V."/>
            <person name="Le Tacon F."/>
            <person name="Marmeisse R."/>
            <person name="Melayah D."/>
            <person name="Montanini B."/>
            <person name="Muratet M."/>
            <person name="Nehls U."/>
            <person name="Niculita-Hirzel H."/>
            <person name="Oudot-Le Secq M.P."/>
            <person name="Peter M."/>
            <person name="Quesneville H."/>
            <person name="Rajashekar B."/>
            <person name="Reich M."/>
            <person name="Rouhier N."/>
            <person name="Schmutz J."/>
            <person name="Yin T."/>
            <person name="Chalot M."/>
            <person name="Henrissat B."/>
            <person name="Kuees U."/>
            <person name="Lucas S."/>
            <person name="Van de Peer Y."/>
            <person name="Podila G.K."/>
            <person name="Polle A."/>
            <person name="Pukkila P.J."/>
            <person name="Richardson P.M."/>
            <person name="Rouze P."/>
            <person name="Sanders I.R."/>
            <person name="Stajich J.E."/>
            <person name="Tunlid A."/>
            <person name="Tuskan G."/>
            <person name="Grigoriev I.V."/>
        </authorList>
    </citation>
    <scope>NUCLEOTIDE SEQUENCE [LARGE SCALE GENOMIC DNA]</scope>
    <source>
        <strain evidence="7">S238N-H82 / ATCC MYA-4686</strain>
    </source>
</reference>
<dbReference type="Proteomes" id="UP000001194">
    <property type="component" value="Unassembled WGS sequence"/>
</dbReference>
<keyword evidence="1 3" id="KW-0238">DNA-binding</keyword>
<dbReference type="InterPro" id="IPR036910">
    <property type="entry name" value="HMG_box_dom_sf"/>
</dbReference>